<dbReference type="Gene3D" id="1.20.900.10">
    <property type="entry name" value="Dbl homology (DH) domain"/>
    <property type="match status" value="1"/>
</dbReference>
<dbReference type="SUPFAM" id="SSF49562">
    <property type="entry name" value="C2 domain (Calcium/lipid-binding domain, CaLB)"/>
    <property type="match status" value="1"/>
</dbReference>
<comment type="caution">
    <text evidence="8">The sequence shown here is derived from an EMBL/GenBank/DDBJ whole genome shotgun (WGS) entry which is preliminary data.</text>
</comment>
<evidence type="ECO:0000313" key="9">
    <source>
        <dbReference type="Proteomes" id="UP001187343"/>
    </source>
</evidence>
<dbReference type="InterPro" id="IPR011993">
    <property type="entry name" value="PH-like_dom_sf"/>
</dbReference>
<dbReference type="Proteomes" id="UP001187343">
    <property type="component" value="Unassembled WGS sequence"/>
</dbReference>
<dbReference type="PANTHER" id="PTHR23182">
    <property type="entry name" value="BREAKPOINT CLUSTER REGION PROTEIN BCR"/>
    <property type="match status" value="1"/>
</dbReference>
<dbReference type="InterPro" id="IPR035899">
    <property type="entry name" value="DBL_dom_sf"/>
</dbReference>
<dbReference type="SUPFAM" id="SSF48065">
    <property type="entry name" value="DBL homology domain (DH-domain)"/>
    <property type="match status" value="1"/>
</dbReference>
<dbReference type="Pfam" id="PF00621">
    <property type="entry name" value="RhoGEF"/>
    <property type="match status" value="1"/>
</dbReference>
<evidence type="ECO:0000259" key="7">
    <source>
        <dbReference type="PROSITE" id="PS50238"/>
    </source>
</evidence>
<feature type="domain" description="DH" evidence="6">
    <location>
        <begin position="166"/>
        <end position="380"/>
    </location>
</feature>
<dbReference type="InterPro" id="IPR035892">
    <property type="entry name" value="C2_domain_sf"/>
</dbReference>
<evidence type="ECO:0000256" key="1">
    <source>
        <dbReference type="ARBA" id="ARBA00004489"/>
    </source>
</evidence>
<dbReference type="CDD" id="cd00160">
    <property type="entry name" value="RhoGEF"/>
    <property type="match status" value="1"/>
</dbReference>
<accession>A0AA88QJH4</accession>
<evidence type="ECO:0000313" key="8">
    <source>
        <dbReference type="EMBL" id="KAK2913534.1"/>
    </source>
</evidence>
<dbReference type="Gene3D" id="2.30.29.30">
    <property type="entry name" value="Pleckstrin-homology domain (PH domain)/Phosphotyrosine-binding domain (PTB)"/>
    <property type="match status" value="1"/>
</dbReference>
<protein>
    <recommendedName>
        <fullName evidence="10">Active breakpoint cluster region-related protein</fullName>
    </recommendedName>
</protein>
<dbReference type="InterPro" id="IPR008936">
    <property type="entry name" value="Rho_GTPase_activation_prot"/>
</dbReference>
<proteinExistence type="predicted"/>
<dbReference type="SUPFAM" id="SSF50729">
    <property type="entry name" value="PH domain-like"/>
    <property type="match status" value="1"/>
</dbReference>
<dbReference type="Gene3D" id="1.10.555.10">
    <property type="entry name" value="Rho GTPase activation protein"/>
    <property type="match status" value="1"/>
</dbReference>
<dbReference type="GO" id="GO:0005085">
    <property type="term" value="F:guanyl-nucleotide exchange factor activity"/>
    <property type="evidence" value="ECO:0007669"/>
    <property type="project" value="UniProtKB-KW"/>
</dbReference>
<keyword evidence="4" id="KW-0344">Guanine-nucleotide releasing factor</keyword>
<dbReference type="AlphaFoldDB" id="A0AA88QJH4"/>
<dbReference type="GO" id="GO:0016020">
    <property type="term" value="C:membrane"/>
    <property type="evidence" value="ECO:0007669"/>
    <property type="project" value="TreeGrafter"/>
</dbReference>
<evidence type="ECO:0000256" key="3">
    <source>
        <dbReference type="ARBA" id="ARBA00022468"/>
    </source>
</evidence>
<dbReference type="Pfam" id="PF00168">
    <property type="entry name" value="C2"/>
    <property type="match status" value="1"/>
</dbReference>
<dbReference type="Pfam" id="PF00620">
    <property type="entry name" value="RhoGAP"/>
    <property type="match status" value="1"/>
</dbReference>
<dbReference type="GO" id="GO:0043197">
    <property type="term" value="C:dendritic spine"/>
    <property type="evidence" value="ECO:0007669"/>
    <property type="project" value="UniProtKB-SubCell"/>
</dbReference>
<sequence length="927" mass="104871">MQTQDRVYCVRPPFRSSSSCAVSGSWCGSPSNAARGTSDLTVIWGAIWSPSVRSHDETRCRKNLVTTNNCQCESERIHFTHAVELHTVTLDSSLLLLLLMELYTEAVDYLDAYGISPVTEDETVDSELLQDVFTEETEWVSHSSLQTEPCLPSTPTTESPDDLLQKRMVVLKGLLLSEEIYLTELETLLTPMKALKAAAGTSQPVLSTEQVQTVFYQIPELRDLHKGFYTSLRARLQPDKAIDPGSQQGLEREAPVMQLFQRECHLSVGDLFLKFVNQLGVYRGFIDNYENAVEIVQKCMQSDQRFRTLAESMMSSKGSDSVKTKYTFEALLYKPLDRVMKTTLVLHDLWKHTPPDHPDSITLQEALRLSSSFLSGVNERSQCKRSVKLSRGERRQLMRDGFVVDVCENGHNLRHLFLYTDMLLCARLTSAGRQAQYRFCWYLPLVGLKLHWTAEHLPSSEYQVKISKTRAKMYQLKQALQQHTKGGKVSVSRAVDRLRRKLEECEIWLLTNTPSFTLDLHSTSGKSHTIRLFSLSDLNEWKEAIEKQSGNCIETVPPDLLSVTGSCIKLRMTQQPPLHCVQSNESANICGSLYVMVQSACGLQNPSSAYVCVEVDGFEFYDRRKQTCLSAFGVTPQWDEELVFQVDGAKQLFLVFVSQYENGTQDDIVGRVVLNLDPDNILKKWKKVTCSLGQADVTLSIKYMPHPLEPPSTTPLVQEPVFCVPIGQVAMQESVLVPHIVRSCVEEVERRGLSEEGIYRISGSSSQIQALKHAFNTNYREAVSKLRTVDVNTVSGTLKLYFRELPLPLIPSERFNELADALDIADPYLRVDNMLTLLQTLPDVNRNTLLFLLHHLRRVAERKEENKMSLSNLATVFGPSLLRPPVARIDISQEVEVQVQVIFLYLQCQNLPEAVLTKNLDIDELET</sequence>
<dbReference type="EMBL" id="JAUYZG010000002">
    <property type="protein sequence ID" value="KAK2913534.1"/>
    <property type="molecule type" value="Genomic_DNA"/>
</dbReference>
<feature type="domain" description="Rho-GAP" evidence="7">
    <location>
        <begin position="724"/>
        <end position="913"/>
    </location>
</feature>
<dbReference type="SMART" id="SM00325">
    <property type="entry name" value="RhoGEF"/>
    <property type="match status" value="1"/>
</dbReference>
<dbReference type="PANTHER" id="PTHR23182:SF6">
    <property type="entry name" value="ACTIVE BREAKPOINT CLUSTER REGION-RELATED PROTEIN-LIKE"/>
    <property type="match status" value="1"/>
</dbReference>
<dbReference type="InterPro" id="IPR000008">
    <property type="entry name" value="C2_dom"/>
</dbReference>
<dbReference type="InterPro" id="IPR037769">
    <property type="entry name" value="Abr/Bcr"/>
</dbReference>
<evidence type="ECO:0000256" key="2">
    <source>
        <dbReference type="ARBA" id="ARBA00004552"/>
    </source>
</evidence>
<dbReference type="SMART" id="SM00239">
    <property type="entry name" value="C2"/>
    <property type="match status" value="1"/>
</dbReference>
<evidence type="ECO:0000259" key="6">
    <source>
        <dbReference type="PROSITE" id="PS50010"/>
    </source>
</evidence>
<dbReference type="GO" id="GO:0005096">
    <property type="term" value="F:GTPase activator activity"/>
    <property type="evidence" value="ECO:0007669"/>
    <property type="project" value="UniProtKB-KW"/>
</dbReference>
<name>A0AA88QJH4_9TELE</name>
<dbReference type="Gene3D" id="2.60.40.150">
    <property type="entry name" value="C2 domain"/>
    <property type="match status" value="1"/>
</dbReference>
<gene>
    <name evidence="8" type="ORF">Q8A67_001933</name>
</gene>
<dbReference type="SMART" id="SM00324">
    <property type="entry name" value="RhoGAP"/>
    <property type="match status" value="1"/>
</dbReference>
<evidence type="ECO:0000256" key="4">
    <source>
        <dbReference type="ARBA" id="ARBA00022658"/>
    </source>
</evidence>
<keyword evidence="9" id="KW-1185">Reference proteome</keyword>
<dbReference type="PROSITE" id="PS50004">
    <property type="entry name" value="C2"/>
    <property type="match status" value="1"/>
</dbReference>
<dbReference type="GO" id="GO:0030424">
    <property type="term" value="C:axon"/>
    <property type="evidence" value="ECO:0007669"/>
    <property type="project" value="UniProtKB-SubCell"/>
</dbReference>
<dbReference type="SUPFAM" id="SSF48350">
    <property type="entry name" value="GTPase activation domain, GAP"/>
    <property type="match status" value="1"/>
</dbReference>
<comment type="subcellular location">
    <subcellularLocation>
        <location evidence="1">Cell projection</location>
        <location evidence="1">Axon</location>
    </subcellularLocation>
    <subcellularLocation>
        <location evidence="2">Cell projection</location>
        <location evidence="2">Dendritic spine</location>
    </subcellularLocation>
</comment>
<dbReference type="GO" id="GO:0007165">
    <property type="term" value="P:signal transduction"/>
    <property type="evidence" value="ECO:0007669"/>
    <property type="project" value="InterPro"/>
</dbReference>
<organism evidence="8 9">
    <name type="scientific">Cirrhinus molitorella</name>
    <name type="common">mud carp</name>
    <dbReference type="NCBI Taxonomy" id="172907"/>
    <lineage>
        <taxon>Eukaryota</taxon>
        <taxon>Metazoa</taxon>
        <taxon>Chordata</taxon>
        <taxon>Craniata</taxon>
        <taxon>Vertebrata</taxon>
        <taxon>Euteleostomi</taxon>
        <taxon>Actinopterygii</taxon>
        <taxon>Neopterygii</taxon>
        <taxon>Teleostei</taxon>
        <taxon>Ostariophysi</taxon>
        <taxon>Cypriniformes</taxon>
        <taxon>Cyprinidae</taxon>
        <taxon>Labeoninae</taxon>
        <taxon>Labeonini</taxon>
        <taxon>Cirrhinus</taxon>
    </lineage>
</organism>
<evidence type="ECO:0000259" key="5">
    <source>
        <dbReference type="PROSITE" id="PS50004"/>
    </source>
</evidence>
<dbReference type="InterPro" id="IPR000198">
    <property type="entry name" value="RhoGAP_dom"/>
</dbReference>
<dbReference type="PROSITE" id="PS50238">
    <property type="entry name" value="RHOGAP"/>
    <property type="match status" value="1"/>
</dbReference>
<dbReference type="InterPro" id="IPR000219">
    <property type="entry name" value="DH_dom"/>
</dbReference>
<evidence type="ECO:0008006" key="10">
    <source>
        <dbReference type="Google" id="ProtNLM"/>
    </source>
</evidence>
<keyword evidence="3" id="KW-0343">GTPase activation</keyword>
<reference evidence="8" key="1">
    <citation type="submission" date="2023-08" db="EMBL/GenBank/DDBJ databases">
        <title>Chromosome-level Genome Assembly of mud carp (Cirrhinus molitorella).</title>
        <authorList>
            <person name="Liu H."/>
        </authorList>
    </citation>
    <scope>NUCLEOTIDE SEQUENCE</scope>
    <source>
        <strain evidence="8">Prfri</strain>
        <tissue evidence="8">Muscle</tissue>
    </source>
</reference>
<dbReference type="PROSITE" id="PS50010">
    <property type="entry name" value="DH_2"/>
    <property type="match status" value="1"/>
</dbReference>
<feature type="domain" description="C2" evidence="5">
    <location>
        <begin position="573"/>
        <end position="692"/>
    </location>
</feature>